<protein>
    <submittedName>
        <fullName evidence="5">Uncharacterized protein</fullName>
    </submittedName>
</protein>
<feature type="compositionally biased region" description="Low complexity" evidence="4">
    <location>
        <begin position="616"/>
        <end position="639"/>
    </location>
</feature>
<dbReference type="Gene3D" id="1.20.1270.10">
    <property type="match status" value="1"/>
</dbReference>
<dbReference type="InterPro" id="IPR029048">
    <property type="entry name" value="HSP70_C_sf"/>
</dbReference>
<keyword evidence="2" id="KW-0547">Nucleotide-binding</keyword>
<dbReference type="Gene3D" id="3.30.420.40">
    <property type="match status" value="2"/>
</dbReference>
<dbReference type="FunFam" id="3.90.640.10:FF:000010">
    <property type="entry name" value="heat shock 70 kDa protein 14"/>
    <property type="match status" value="1"/>
</dbReference>
<dbReference type="GO" id="GO:0140662">
    <property type="term" value="F:ATP-dependent protein folding chaperone"/>
    <property type="evidence" value="ECO:0007669"/>
    <property type="project" value="InterPro"/>
</dbReference>
<name>A0A6C0K7K8_9ZZZZ</name>
<proteinExistence type="inferred from homology"/>
<dbReference type="InterPro" id="IPR018181">
    <property type="entry name" value="Heat_shock_70_CS"/>
</dbReference>
<comment type="similarity">
    <text evidence="1">Belongs to the heat shock protein 70 family.</text>
</comment>
<dbReference type="SUPFAM" id="SSF53067">
    <property type="entry name" value="Actin-like ATPase domain"/>
    <property type="match status" value="2"/>
</dbReference>
<dbReference type="GO" id="GO:0005524">
    <property type="term" value="F:ATP binding"/>
    <property type="evidence" value="ECO:0007669"/>
    <property type="project" value="UniProtKB-KW"/>
</dbReference>
<accession>A0A6C0K7K8</accession>
<dbReference type="SUPFAM" id="SSF100934">
    <property type="entry name" value="Heat shock protein 70kD (HSP70), C-terminal subdomain"/>
    <property type="match status" value="1"/>
</dbReference>
<sequence>MSGSTNYVIGCDLATCMSMVAVWKNGAVDIIASETGNRSVPSVISFGDERLVGEAAKSLGATNPTNTIFDAKRLIGRTFDDPAVKKDMRTWPFKVVDDGKNRPQVEVETNGETKRMYPEELSAMVLAKLKAMAESYLGQEVKDAVVTVPAYFNDAQRQATKDAGRIAGLNVLRLLAEPTAACIAYGLNENGKGERKVVIFDLGGGTFDVSLLSVEDGVFEVLATSGDTHLGGQDVDTRIVEWAMDEFKRKTKLDIRTNAKAMARLRLAAERVKKTLSTANQANLEVDSLAEGNDLVLTITRAKFESLCEDLFRKCMGPVEQVLKDAKLGKGDINDVVLVGGSSRIPRVQALLKEFFNGKELCQSIHPDEAVAYGAAVQAHILSGNNKNDATSELLLLDVTPLSLGIETSGNVMTTLIKRNTTIPVKKSQTFSTFSDNQVAVDICVFEGERQFTKDNRLLGKFRLEGLPPMPRGVPQIEVTYDVDANGILNVSAAEKSTGKTEKITITNDKGRLNKDDIERMVAEAAAAAEEDKVRMERVEAKNGLESYLYNARNSFRDEKAKEKTDAATLEKAEGILKGHIEWLEANPEELTDVYKERQKAVEEEIRPMLMAMYGATDSSGQGSAQAAAAMQPEPTAEPSPRVEEVD</sequence>
<evidence type="ECO:0000256" key="2">
    <source>
        <dbReference type="ARBA" id="ARBA00022741"/>
    </source>
</evidence>
<dbReference type="Gene3D" id="3.30.30.30">
    <property type="match status" value="1"/>
</dbReference>
<evidence type="ECO:0000256" key="3">
    <source>
        <dbReference type="ARBA" id="ARBA00022840"/>
    </source>
</evidence>
<dbReference type="FunFam" id="2.60.34.10:FF:000002">
    <property type="entry name" value="Heat shock 70 kDa"/>
    <property type="match status" value="1"/>
</dbReference>
<dbReference type="Gene3D" id="3.90.640.10">
    <property type="entry name" value="Actin, Chain A, domain 4"/>
    <property type="match status" value="1"/>
</dbReference>
<dbReference type="InterPro" id="IPR043129">
    <property type="entry name" value="ATPase_NBD"/>
</dbReference>
<dbReference type="PRINTS" id="PR00301">
    <property type="entry name" value="HEATSHOCK70"/>
</dbReference>
<dbReference type="EMBL" id="MN740808">
    <property type="protein sequence ID" value="QHU12667.1"/>
    <property type="molecule type" value="Genomic_DNA"/>
</dbReference>
<reference evidence="5" key="1">
    <citation type="journal article" date="2020" name="Nature">
        <title>Giant virus diversity and host interactions through global metagenomics.</title>
        <authorList>
            <person name="Schulz F."/>
            <person name="Roux S."/>
            <person name="Paez-Espino D."/>
            <person name="Jungbluth S."/>
            <person name="Walsh D.A."/>
            <person name="Denef V.J."/>
            <person name="McMahon K.D."/>
            <person name="Konstantinidis K.T."/>
            <person name="Eloe-Fadrosh E.A."/>
            <person name="Kyrpides N.C."/>
            <person name="Woyke T."/>
        </authorList>
    </citation>
    <scope>NUCLEOTIDE SEQUENCE</scope>
    <source>
        <strain evidence="5">GVMAG-S-1101172-89</strain>
    </source>
</reference>
<evidence type="ECO:0000256" key="4">
    <source>
        <dbReference type="SAM" id="MobiDB-lite"/>
    </source>
</evidence>
<dbReference type="Gene3D" id="2.60.34.10">
    <property type="entry name" value="Substrate Binding Domain Of DNAk, Chain A, domain 1"/>
    <property type="match status" value="1"/>
</dbReference>
<dbReference type="NCBIfam" id="NF001413">
    <property type="entry name" value="PRK00290.1"/>
    <property type="match status" value="1"/>
</dbReference>
<evidence type="ECO:0000256" key="1">
    <source>
        <dbReference type="ARBA" id="ARBA00007381"/>
    </source>
</evidence>
<dbReference type="InterPro" id="IPR013126">
    <property type="entry name" value="Hsp_70_fam"/>
</dbReference>
<organism evidence="5">
    <name type="scientific">viral metagenome</name>
    <dbReference type="NCBI Taxonomy" id="1070528"/>
    <lineage>
        <taxon>unclassified sequences</taxon>
        <taxon>metagenomes</taxon>
        <taxon>organismal metagenomes</taxon>
    </lineage>
</organism>
<dbReference type="PROSITE" id="PS00329">
    <property type="entry name" value="HSP70_2"/>
    <property type="match status" value="1"/>
</dbReference>
<dbReference type="InterPro" id="IPR029047">
    <property type="entry name" value="HSP70_peptide-bd_sf"/>
</dbReference>
<dbReference type="PANTHER" id="PTHR19375">
    <property type="entry name" value="HEAT SHOCK PROTEIN 70KDA"/>
    <property type="match status" value="1"/>
</dbReference>
<evidence type="ECO:0000313" key="5">
    <source>
        <dbReference type="EMBL" id="QHU12667.1"/>
    </source>
</evidence>
<dbReference type="SUPFAM" id="SSF100920">
    <property type="entry name" value="Heat shock protein 70kD (HSP70), peptide-binding domain"/>
    <property type="match status" value="1"/>
</dbReference>
<keyword evidence="3" id="KW-0067">ATP-binding</keyword>
<dbReference type="AlphaFoldDB" id="A0A6C0K7K8"/>
<dbReference type="Pfam" id="PF00012">
    <property type="entry name" value="HSP70"/>
    <property type="match status" value="1"/>
</dbReference>
<feature type="region of interest" description="Disordered" evidence="4">
    <location>
        <begin position="616"/>
        <end position="647"/>
    </location>
</feature>
<dbReference type="FunFam" id="3.30.30.30:FF:000001">
    <property type="entry name" value="heat shock 70 kDa protein-like"/>
    <property type="match status" value="1"/>
</dbReference>
<dbReference type="PROSITE" id="PS01036">
    <property type="entry name" value="HSP70_3"/>
    <property type="match status" value="1"/>
</dbReference>
<dbReference type="FunFam" id="3.30.420.40:FF:000004">
    <property type="entry name" value="Molecular chaperone DnaK"/>
    <property type="match status" value="1"/>
</dbReference>